<evidence type="ECO:0000256" key="7">
    <source>
        <dbReference type="SAM" id="Phobius"/>
    </source>
</evidence>
<keyword evidence="3" id="KW-0238">DNA-binding</keyword>
<dbReference type="RefSeq" id="XP_022936585.1">
    <property type="nucleotide sequence ID" value="XM_023080817.1"/>
</dbReference>
<dbReference type="InterPro" id="IPR003441">
    <property type="entry name" value="NAC-dom"/>
</dbReference>
<dbReference type="Pfam" id="PF02365">
    <property type="entry name" value="NAM"/>
    <property type="match status" value="1"/>
</dbReference>
<dbReference type="GO" id="GO:0006355">
    <property type="term" value="P:regulation of DNA-templated transcription"/>
    <property type="evidence" value="ECO:0007669"/>
    <property type="project" value="InterPro"/>
</dbReference>
<reference evidence="10" key="1">
    <citation type="submission" date="2025-08" db="UniProtKB">
        <authorList>
            <consortium name="RefSeq"/>
        </authorList>
    </citation>
    <scope>IDENTIFICATION</scope>
    <source>
        <tissue evidence="10">Young leaves</tissue>
    </source>
</reference>
<evidence type="ECO:0000313" key="9">
    <source>
        <dbReference type="Proteomes" id="UP000504609"/>
    </source>
</evidence>
<name>A0A6J1FE44_CUCMO</name>
<protein>
    <submittedName>
        <fullName evidence="10">NAC domain-containing protein 96-like</fullName>
    </submittedName>
</protein>
<accession>A0A6J1FE44</accession>
<feature type="region of interest" description="Disordered" evidence="6">
    <location>
        <begin position="356"/>
        <end position="387"/>
    </location>
</feature>
<dbReference type="GeneID" id="111443146"/>
<keyword evidence="7" id="KW-1133">Transmembrane helix</keyword>
<dbReference type="GO" id="GO:0005634">
    <property type="term" value="C:nucleus"/>
    <property type="evidence" value="ECO:0007669"/>
    <property type="project" value="UniProtKB-SubCell"/>
</dbReference>
<evidence type="ECO:0000313" key="10">
    <source>
        <dbReference type="RefSeq" id="XP_022936585.1"/>
    </source>
</evidence>
<evidence type="ECO:0000256" key="5">
    <source>
        <dbReference type="ARBA" id="ARBA00023242"/>
    </source>
</evidence>
<dbReference type="SUPFAM" id="SSF101941">
    <property type="entry name" value="NAC domain"/>
    <property type="match status" value="1"/>
</dbReference>
<keyword evidence="7" id="KW-0472">Membrane</keyword>
<keyword evidence="2" id="KW-0805">Transcription regulation</keyword>
<dbReference type="GO" id="GO:0003677">
    <property type="term" value="F:DNA binding"/>
    <property type="evidence" value="ECO:0007669"/>
    <property type="project" value="UniProtKB-KW"/>
</dbReference>
<evidence type="ECO:0000259" key="8">
    <source>
        <dbReference type="PROSITE" id="PS51005"/>
    </source>
</evidence>
<dbReference type="InterPro" id="IPR036093">
    <property type="entry name" value="NAC_dom_sf"/>
</dbReference>
<gene>
    <name evidence="10" type="primary">LOC111443146</name>
</gene>
<feature type="compositionally biased region" description="Polar residues" evidence="6">
    <location>
        <begin position="358"/>
        <end position="368"/>
    </location>
</feature>
<evidence type="ECO:0000256" key="1">
    <source>
        <dbReference type="ARBA" id="ARBA00004123"/>
    </source>
</evidence>
<keyword evidence="9" id="KW-1185">Reference proteome</keyword>
<dbReference type="KEGG" id="cmos:111443146"/>
<evidence type="ECO:0000256" key="2">
    <source>
        <dbReference type="ARBA" id="ARBA00023015"/>
    </source>
</evidence>
<evidence type="ECO:0000256" key="6">
    <source>
        <dbReference type="SAM" id="MobiDB-lite"/>
    </source>
</evidence>
<keyword evidence="5" id="KW-0539">Nucleus</keyword>
<keyword evidence="7" id="KW-0812">Transmembrane</keyword>
<feature type="transmembrane region" description="Helical" evidence="7">
    <location>
        <begin position="413"/>
        <end position="436"/>
    </location>
</feature>
<feature type="domain" description="NAC" evidence="8">
    <location>
        <begin position="13"/>
        <end position="155"/>
    </location>
</feature>
<organism evidence="9 10">
    <name type="scientific">Cucurbita moschata</name>
    <name type="common">Winter crookneck squash</name>
    <name type="synonym">Cucurbita pepo var. moschata</name>
    <dbReference type="NCBI Taxonomy" id="3662"/>
    <lineage>
        <taxon>Eukaryota</taxon>
        <taxon>Viridiplantae</taxon>
        <taxon>Streptophyta</taxon>
        <taxon>Embryophyta</taxon>
        <taxon>Tracheophyta</taxon>
        <taxon>Spermatophyta</taxon>
        <taxon>Magnoliopsida</taxon>
        <taxon>eudicotyledons</taxon>
        <taxon>Gunneridae</taxon>
        <taxon>Pentapetalae</taxon>
        <taxon>rosids</taxon>
        <taxon>fabids</taxon>
        <taxon>Cucurbitales</taxon>
        <taxon>Cucurbitaceae</taxon>
        <taxon>Cucurbiteae</taxon>
        <taxon>Cucurbita</taxon>
    </lineage>
</organism>
<dbReference type="Proteomes" id="UP000504609">
    <property type="component" value="Unplaced"/>
</dbReference>
<dbReference type="Gene3D" id="2.170.150.80">
    <property type="entry name" value="NAC domain"/>
    <property type="match status" value="1"/>
</dbReference>
<dbReference type="AlphaFoldDB" id="A0A6J1FE44"/>
<feature type="region of interest" description="Disordered" evidence="6">
    <location>
        <begin position="163"/>
        <end position="183"/>
    </location>
</feature>
<evidence type="ECO:0000256" key="4">
    <source>
        <dbReference type="ARBA" id="ARBA00023163"/>
    </source>
</evidence>
<dbReference type="PROSITE" id="PS51005">
    <property type="entry name" value="NAC"/>
    <property type="match status" value="1"/>
</dbReference>
<dbReference type="PANTHER" id="PTHR31989">
    <property type="entry name" value="NAC DOMAIN-CONTAINING PROTEIN 82-RELATED"/>
    <property type="match status" value="1"/>
</dbReference>
<evidence type="ECO:0000256" key="3">
    <source>
        <dbReference type="ARBA" id="ARBA00023125"/>
    </source>
</evidence>
<comment type="subcellular location">
    <subcellularLocation>
        <location evidence="1">Nucleus</location>
    </subcellularLocation>
</comment>
<proteinExistence type="predicted"/>
<sequence length="440" mass="50533">MAATAEFPFASPFPTGFGFRPTEEELITYYLKNKNVGKEYLVRFIKEIDLYKFDPEQLPDKSYFPSSNFEWFFFRANTANNKRTTATGGWRSTGDPRRIKARETNEVIATCHIYVFHRGKGGNAIKTNWVIHEYKLHTLTDITSQPFIIFRLKKNAEERRVSIRDQEDGQNSTVASHRTKKVKRGGEIREMNRDEQSICKPLGSCTQQPVNAYDDNGEVNMQPIQLGDGDSAYGNMTEFINKTVIWDDIFNYEVTPNMCGSLRRSEPQPGLMYTQQSESQLDSLRNFVHDDKNWDEMTSNNQEWEGMYYQFQGGFSSQTNSNTAFGLPYNHTMKRLERAPLPPRLLRLSDVKHMEIGNSPQLSGTDSNNELKSEAGNKATKGATPQHCFSSKNRFSYILTTKRIHHNSTLPPLVYVAKALLGVVVLVMFAQDVLLYRYRR</sequence>
<keyword evidence="4" id="KW-0804">Transcription</keyword>